<reference evidence="2" key="2">
    <citation type="journal article" date="2022" name="Syst. Appl. Microbiol.">
        <title>Physiological and genomic characterisation of Luteimonas fraxinea sp. nov., a bacterial species associated with trees tolerant to ash dieback.</title>
        <authorList>
            <person name="Ulrich K."/>
            <person name="Becker R."/>
            <person name="Behrendt U."/>
            <person name="Kube M."/>
            <person name="Schneck V."/>
            <person name="Ulrich A."/>
        </authorList>
    </citation>
    <scope>NUCLEOTIDE SEQUENCE</scope>
    <source>
        <strain evidence="2">A1P009</strain>
    </source>
</reference>
<dbReference type="Proteomes" id="UP001430360">
    <property type="component" value="Unassembled WGS sequence"/>
</dbReference>
<dbReference type="RefSeq" id="WP_232137476.1">
    <property type="nucleotide sequence ID" value="NZ_CP089507.1"/>
</dbReference>
<organism evidence="2 3">
    <name type="scientific">Luteimonas fraxinea</name>
    <dbReference type="NCBI Taxonomy" id="2901869"/>
    <lineage>
        <taxon>Bacteria</taxon>
        <taxon>Pseudomonadati</taxon>
        <taxon>Pseudomonadota</taxon>
        <taxon>Gammaproteobacteria</taxon>
        <taxon>Lysobacterales</taxon>
        <taxon>Lysobacteraceae</taxon>
        <taxon>Luteimonas</taxon>
    </lineage>
</organism>
<protein>
    <submittedName>
        <fullName evidence="2">DUF3016 domain-containing protein</fullName>
    </submittedName>
</protein>
<sequence>MHRRSLPLLLAAALIALAMPALAGNDVTDPELPRSLNGDSPVAVQWTDPEAFSDIRLSGNRWEARRGDWVEQIARYVRQRAERELPAGSTLDVTIRDIRRAGMYEPWNGPRFDHVRIIKDHYPPRIDLDFVLRDSSGAVIAEGPRELRDMGFLNRAGSAMNSDALRYEKQLIDDWLRRDLRPAIAQR</sequence>
<keyword evidence="1" id="KW-0732">Signal</keyword>
<gene>
    <name evidence="2" type="ORF">LTT95_14865</name>
</gene>
<comment type="caution">
    <text evidence="2">The sequence shown here is derived from an EMBL/GenBank/DDBJ whole genome shotgun (WGS) entry which is preliminary data.</text>
</comment>
<keyword evidence="3" id="KW-1185">Reference proteome</keyword>
<reference evidence="2" key="1">
    <citation type="submission" date="2021-12" db="EMBL/GenBank/DDBJ databases">
        <authorList>
            <person name="Ulrich A."/>
        </authorList>
    </citation>
    <scope>NUCLEOTIDE SEQUENCE</scope>
    <source>
        <strain evidence="2">A1P009</strain>
    </source>
</reference>
<dbReference type="Pfam" id="PF11454">
    <property type="entry name" value="DUF3016"/>
    <property type="match status" value="1"/>
</dbReference>
<proteinExistence type="predicted"/>
<evidence type="ECO:0000313" key="3">
    <source>
        <dbReference type="Proteomes" id="UP001430360"/>
    </source>
</evidence>
<dbReference type="EMBL" id="JAJQKU010000005">
    <property type="protein sequence ID" value="MCD9098222.1"/>
    <property type="molecule type" value="Genomic_DNA"/>
</dbReference>
<feature type="chain" id="PRO_5046545413" evidence="1">
    <location>
        <begin position="24"/>
        <end position="187"/>
    </location>
</feature>
<evidence type="ECO:0000313" key="2">
    <source>
        <dbReference type="EMBL" id="MCD9098222.1"/>
    </source>
</evidence>
<evidence type="ECO:0000256" key="1">
    <source>
        <dbReference type="SAM" id="SignalP"/>
    </source>
</evidence>
<accession>A0ABS8UH99</accession>
<feature type="signal peptide" evidence="1">
    <location>
        <begin position="1"/>
        <end position="23"/>
    </location>
</feature>
<dbReference type="InterPro" id="IPR021557">
    <property type="entry name" value="DUF3016"/>
</dbReference>
<name>A0ABS8UH99_9GAMM</name>